<organism evidence="2 3">
    <name type="scientific">Puccinia striiformis f. sp. tritici PST-78</name>
    <dbReference type="NCBI Taxonomy" id="1165861"/>
    <lineage>
        <taxon>Eukaryota</taxon>
        <taxon>Fungi</taxon>
        <taxon>Dikarya</taxon>
        <taxon>Basidiomycota</taxon>
        <taxon>Pucciniomycotina</taxon>
        <taxon>Pucciniomycetes</taxon>
        <taxon>Pucciniales</taxon>
        <taxon>Pucciniaceae</taxon>
        <taxon>Puccinia</taxon>
    </lineage>
</organism>
<reference evidence="3" key="1">
    <citation type="submission" date="2014-03" db="EMBL/GenBank/DDBJ databases">
        <title>The Genome Sequence of Puccinia striiformis f. sp. tritici PST-78.</title>
        <authorList>
            <consortium name="The Broad Institute Genome Sequencing Platform"/>
            <person name="Cuomo C."/>
            <person name="Hulbert S."/>
            <person name="Chen X."/>
            <person name="Walker B."/>
            <person name="Young S.K."/>
            <person name="Zeng Q."/>
            <person name="Gargeya S."/>
            <person name="Fitzgerald M."/>
            <person name="Haas B."/>
            <person name="Abouelleil A."/>
            <person name="Alvarado L."/>
            <person name="Arachchi H.M."/>
            <person name="Berlin A.M."/>
            <person name="Chapman S.B."/>
            <person name="Goldberg J."/>
            <person name="Griggs A."/>
            <person name="Gujja S."/>
            <person name="Hansen M."/>
            <person name="Howarth C."/>
            <person name="Imamovic A."/>
            <person name="Larimer J."/>
            <person name="McCowan C."/>
            <person name="Montmayeur A."/>
            <person name="Murphy C."/>
            <person name="Neiman D."/>
            <person name="Pearson M."/>
            <person name="Priest M."/>
            <person name="Roberts A."/>
            <person name="Saif S."/>
            <person name="Shea T."/>
            <person name="Sisk P."/>
            <person name="Sykes S."/>
            <person name="Wortman J."/>
            <person name="Nusbaum C."/>
            <person name="Birren B."/>
        </authorList>
    </citation>
    <scope>NUCLEOTIDE SEQUENCE [LARGE SCALE GENOMIC DNA]</scope>
    <source>
        <strain evidence="3">race PST-78</strain>
    </source>
</reference>
<dbReference type="EMBL" id="AJIL01000032">
    <property type="protein sequence ID" value="KNF01077.1"/>
    <property type="molecule type" value="Genomic_DNA"/>
</dbReference>
<evidence type="ECO:0000256" key="1">
    <source>
        <dbReference type="SAM" id="MobiDB-lite"/>
    </source>
</evidence>
<accession>A0A0L0VPF3</accession>
<dbReference type="AlphaFoldDB" id="A0A0L0VPF3"/>
<comment type="caution">
    <text evidence="2">The sequence shown here is derived from an EMBL/GenBank/DDBJ whole genome shotgun (WGS) entry which is preliminary data.</text>
</comment>
<feature type="compositionally biased region" description="Basic and acidic residues" evidence="1">
    <location>
        <begin position="32"/>
        <end position="54"/>
    </location>
</feature>
<name>A0A0L0VPF3_9BASI</name>
<feature type="region of interest" description="Disordered" evidence="1">
    <location>
        <begin position="1"/>
        <end position="54"/>
    </location>
</feature>
<evidence type="ECO:0000313" key="3">
    <source>
        <dbReference type="Proteomes" id="UP000054564"/>
    </source>
</evidence>
<keyword evidence="3" id="KW-1185">Reference proteome</keyword>
<evidence type="ECO:0000313" key="2">
    <source>
        <dbReference type="EMBL" id="KNF01077.1"/>
    </source>
</evidence>
<dbReference type="Proteomes" id="UP000054564">
    <property type="component" value="Unassembled WGS sequence"/>
</dbReference>
<sequence length="139" mass="15852">MKKNDSDSSDNEVDTDHLESEGSYRYNGSADEPYKPEDPEVAGMDRAEPEVSKEGHMFNESNLESGMGVANKEANLSVQALGYNNDDGWYTVRQEMLKEISDHKDMYSKLQGGNKAITMIIERYHRRKQDIEHSWLSMA</sequence>
<gene>
    <name evidence="2" type="ORF">PSTG_05707</name>
</gene>
<proteinExistence type="predicted"/>
<protein>
    <submittedName>
        <fullName evidence="2">Uncharacterized protein</fullName>
    </submittedName>
</protein>